<feature type="non-terminal residue" evidence="1">
    <location>
        <position position="202"/>
    </location>
</feature>
<evidence type="ECO:0008006" key="3">
    <source>
        <dbReference type="Google" id="ProtNLM"/>
    </source>
</evidence>
<dbReference type="OrthoDB" id="411871at2759"/>
<sequence length="202" mass="23824">ECILDFITSNGLHINTLPFDCTLMKDNATSSIDITLCSSSILPLISNWRTDDVELDVHSDHLPITFNIKTTWFSPRIERQKIKTWNLISNKWEQFRLRLKMNIDNWMQSIDPNVSRSTETLDKAVESWTKCVVDAGEATIGIRTIWKGNKPWWSDSLCRLRKRVQKSKNIFRKQRTPRNLMLYKKIAKQLRLKLLLEKHQHM</sequence>
<keyword evidence="2" id="KW-1185">Reference proteome</keyword>
<comment type="caution">
    <text evidence="1">The sequence shown here is derived from an EMBL/GenBank/DDBJ whole genome shotgun (WGS) entry which is preliminary data.</text>
</comment>
<gene>
    <name evidence="1" type="ORF">RFI_37111</name>
</gene>
<proteinExistence type="predicted"/>
<dbReference type="Proteomes" id="UP000023152">
    <property type="component" value="Unassembled WGS sequence"/>
</dbReference>
<dbReference type="EMBL" id="ASPP01041336">
    <property type="protein sequence ID" value="ETO00336.1"/>
    <property type="molecule type" value="Genomic_DNA"/>
</dbReference>
<evidence type="ECO:0000313" key="2">
    <source>
        <dbReference type="Proteomes" id="UP000023152"/>
    </source>
</evidence>
<dbReference type="Gene3D" id="3.60.10.10">
    <property type="entry name" value="Endonuclease/exonuclease/phosphatase"/>
    <property type="match status" value="1"/>
</dbReference>
<dbReference type="AlphaFoldDB" id="X6LG47"/>
<dbReference type="InterPro" id="IPR036691">
    <property type="entry name" value="Endo/exonu/phosph_ase_sf"/>
</dbReference>
<accession>X6LG47</accession>
<reference evidence="1 2" key="1">
    <citation type="journal article" date="2013" name="Curr. Biol.">
        <title>The Genome of the Foraminiferan Reticulomyxa filosa.</title>
        <authorList>
            <person name="Glockner G."/>
            <person name="Hulsmann N."/>
            <person name="Schleicher M."/>
            <person name="Noegel A.A."/>
            <person name="Eichinger L."/>
            <person name="Gallinger C."/>
            <person name="Pawlowski J."/>
            <person name="Sierra R."/>
            <person name="Euteneuer U."/>
            <person name="Pillet L."/>
            <person name="Moustafa A."/>
            <person name="Platzer M."/>
            <person name="Groth M."/>
            <person name="Szafranski K."/>
            <person name="Schliwa M."/>
        </authorList>
    </citation>
    <scope>NUCLEOTIDE SEQUENCE [LARGE SCALE GENOMIC DNA]</scope>
</reference>
<feature type="non-terminal residue" evidence="1">
    <location>
        <position position="1"/>
    </location>
</feature>
<dbReference type="SUPFAM" id="SSF56219">
    <property type="entry name" value="DNase I-like"/>
    <property type="match status" value="1"/>
</dbReference>
<name>X6LG47_RETFI</name>
<evidence type="ECO:0000313" key="1">
    <source>
        <dbReference type="EMBL" id="ETO00336.1"/>
    </source>
</evidence>
<protein>
    <recommendedName>
        <fullName evidence="3">Endonuclease/exonuclease/phosphatase domain-containing protein</fullName>
    </recommendedName>
</protein>
<organism evidence="1 2">
    <name type="scientific">Reticulomyxa filosa</name>
    <dbReference type="NCBI Taxonomy" id="46433"/>
    <lineage>
        <taxon>Eukaryota</taxon>
        <taxon>Sar</taxon>
        <taxon>Rhizaria</taxon>
        <taxon>Retaria</taxon>
        <taxon>Foraminifera</taxon>
        <taxon>Monothalamids</taxon>
        <taxon>Reticulomyxidae</taxon>
        <taxon>Reticulomyxa</taxon>
    </lineage>
</organism>